<comment type="similarity">
    <text evidence="5">Belongs to the lyase 1 family. Argininosuccinate lyase subfamily.</text>
</comment>
<dbReference type="GO" id="GO:0004056">
    <property type="term" value="F:argininosuccinate lyase activity"/>
    <property type="evidence" value="ECO:0007669"/>
    <property type="project" value="UniProtKB-EC"/>
</dbReference>
<evidence type="ECO:0000259" key="6">
    <source>
        <dbReference type="Pfam" id="PF00206"/>
    </source>
</evidence>
<dbReference type="PRINTS" id="PR00145">
    <property type="entry name" value="ARGSUCLYASE"/>
</dbReference>
<feature type="domain" description="Fumarate lyase N-terminal" evidence="6">
    <location>
        <begin position="3"/>
        <end position="296"/>
    </location>
</feature>
<evidence type="ECO:0000313" key="9">
    <source>
        <dbReference type="Proteomes" id="UP001284601"/>
    </source>
</evidence>
<dbReference type="InterPro" id="IPR029419">
    <property type="entry name" value="Arg_succ_lyase_C"/>
</dbReference>
<evidence type="ECO:0000256" key="2">
    <source>
        <dbReference type="ARBA" id="ARBA00012338"/>
    </source>
</evidence>
<organism evidence="8 9">
    <name type="scientific">Conexibacter stalactiti</name>
    <dbReference type="NCBI Taxonomy" id="1940611"/>
    <lineage>
        <taxon>Bacteria</taxon>
        <taxon>Bacillati</taxon>
        <taxon>Actinomycetota</taxon>
        <taxon>Thermoleophilia</taxon>
        <taxon>Solirubrobacterales</taxon>
        <taxon>Conexibacteraceae</taxon>
        <taxon>Conexibacter</taxon>
    </lineage>
</organism>
<dbReference type="CDD" id="cd01359">
    <property type="entry name" value="Argininosuccinate_lyase"/>
    <property type="match status" value="1"/>
</dbReference>
<comment type="pathway">
    <text evidence="1 5">Amino-acid biosynthesis; L-arginine biosynthesis; L-arginine from L-ornithine and carbamoyl phosphate: step 3/3.</text>
</comment>
<dbReference type="InterPro" id="IPR024083">
    <property type="entry name" value="Fumarase/histidase_N"/>
</dbReference>
<dbReference type="Gene3D" id="1.20.200.10">
    <property type="entry name" value="Fumarase/aspartase (Central domain)"/>
    <property type="match status" value="1"/>
</dbReference>
<evidence type="ECO:0000256" key="4">
    <source>
        <dbReference type="ARBA" id="ARBA00023239"/>
    </source>
</evidence>
<dbReference type="SUPFAM" id="SSF48557">
    <property type="entry name" value="L-aspartase-like"/>
    <property type="match status" value="1"/>
</dbReference>
<accession>A0ABU4HXC9</accession>
<evidence type="ECO:0000313" key="8">
    <source>
        <dbReference type="EMBL" id="MDW5596719.1"/>
    </source>
</evidence>
<dbReference type="InterPro" id="IPR022761">
    <property type="entry name" value="Fumarate_lyase_N"/>
</dbReference>
<evidence type="ECO:0000256" key="1">
    <source>
        <dbReference type="ARBA" id="ARBA00004941"/>
    </source>
</evidence>
<dbReference type="PANTHER" id="PTHR43814:SF1">
    <property type="entry name" value="ARGININOSUCCINATE LYASE"/>
    <property type="match status" value="1"/>
</dbReference>
<comment type="catalytic activity">
    <reaction evidence="5">
        <text>2-(N(omega)-L-arginino)succinate = fumarate + L-arginine</text>
        <dbReference type="Rhea" id="RHEA:24020"/>
        <dbReference type="ChEBI" id="CHEBI:29806"/>
        <dbReference type="ChEBI" id="CHEBI:32682"/>
        <dbReference type="ChEBI" id="CHEBI:57472"/>
        <dbReference type="EC" id="4.3.2.1"/>
    </reaction>
</comment>
<reference evidence="9" key="1">
    <citation type="submission" date="2023-07" db="EMBL/GenBank/DDBJ databases">
        <title>Conexibacter stalactiti sp. nov., isolated from stalactites in a lava cave and emended description of the genus Conexibacter.</title>
        <authorList>
            <person name="Lee S.D."/>
        </authorList>
    </citation>
    <scope>NUCLEOTIDE SEQUENCE [LARGE SCALE GENOMIC DNA]</scope>
    <source>
        <strain evidence="9">KCTC 39840</strain>
    </source>
</reference>
<keyword evidence="9" id="KW-1185">Reference proteome</keyword>
<dbReference type="EMBL" id="JAWSTH010000063">
    <property type="protein sequence ID" value="MDW5596719.1"/>
    <property type="molecule type" value="Genomic_DNA"/>
</dbReference>
<evidence type="ECO:0000256" key="5">
    <source>
        <dbReference type="HAMAP-Rule" id="MF_00006"/>
    </source>
</evidence>
<dbReference type="InterPro" id="IPR020557">
    <property type="entry name" value="Fumarate_lyase_CS"/>
</dbReference>
<dbReference type="Pfam" id="PF14698">
    <property type="entry name" value="ASL_C2"/>
    <property type="match status" value="1"/>
</dbReference>
<dbReference type="Pfam" id="PF00206">
    <property type="entry name" value="Lyase_1"/>
    <property type="match status" value="1"/>
</dbReference>
<proteinExistence type="inferred from homology"/>
<dbReference type="RefSeq" id="WP_318599157.1">
    <property type="nucleotide sequence ID" value="NZ_JAWSTH010000063.1"/>
</dbReference>
<evidence type="ECO:0000256" key="3">
    <source>
        <dbReference type="ARBA" id="ARBA00022571"/>
    </source>
</evidence>
<dbReference type="InterPro" id="IPR000362">
    <property type="entry name" value="Fumarate_lyase_fam"/>
</dbReference>
<dbReference type="PANTHER" id="PTHR43814">
    <property type="entry name" value="ARGININOSUCCINATE LYASE"/>
    <property type="match status" value="1"/>
</dbReference>
<comment type="subcellular location">
    <subcellularLocation>
        <location evidence="5">Cytoplasm</location>
    </subcellularLocation>
</comment>
<gene>
    <name evidence="5 8" type="primary">argH</name>
    <name evidence="8" type="ORF">R7226_20390</name>
</gene>
<reference evidence="8 9" key="2">
    <citation type="submission" date="2023-10" db="EMBL/GenBank/DDBJ databases">
        <authorList>
            <person name="Han X.F."/>
        </authorList>
    </citation>
    <scope>NUCLEOTIDE SEQUENCE [LARGE SCALE GENOMIC DNA]</scope>
    <source>
        <strain evidence="8 9">KCTC 39840</strain>
    </source>
</reference>
<dbReference type="PROSITE" id="PS00163">
    <property type="entry name" value="FUMARATE_LYASES"/>
    <property type="match status" value="1"/>
</dbReference>
<dbReference type="Gene3D" id="1.10.40.30">
    <property type="entry name" value="Fumarase/aspartase (C-terminal domain)"/>
    <property type="match status" value="1"/>
</dbReference>
<feature type="domain" description="Argininosuccinate lyase C-terminal" evidence="7">
    <location>
        <begin position="360"/>
        <end position="423"/>
    </location>
</feature>
<dbReference type="InterPro" id="IPR008948">
    <property type="entry name" value="L-Aspartase-like"/>
</dbReference>
<dbReference type="Gene3D" id="1.10.275.10">
    <property type="entry name" value="Fumarase/aspartase (N-terminal domain)"/>
    <property type="match status" value="1"/>
</dbReference>
<keyword evidence="3 5" id="KW-0055">Arginine biosynthesis</keyword>
<keyword evidence="5" id="KW-0028">Amino-acid biosynthesis</keyword>
<dbReference type="HAMAP" id="MF_00006">
    <property type="entry name" value="Arg_succ_lyase"/>
    <property type="match status" value="1"/>
</dbReference>
<dbReference type="InterPro" id="IPR009049">
    <property type="entry name" value="Argininosuccinate_lyase"/>
</dbReference>
<protein>
    <recommendedName>
        <fullName evidence="2 5">Argininosuccinate lyase</fullName>
        <shortName evidence="5">ASAL</shortName>
        <ecNumber evidence="2 5">4.3.2.1</ecNumber>
    </recommendedName>
    <alternativeName>
        <fullName evidence="5">Arginosuccinase</fullName>
    </alternativeName>
</protein>
<dbReference type="Proteomes" id="UP001284601">
    <property type="component" value="Unassembled WGS sequence"/>
</dbReference>
<comment type="caution">
    <text evidence="8">The sequence shown here is derived from an EMBL/GenBank/DDBJ whole genome shotgun (WGS) entry which is preliminary data.</text>
</comment>
<keyword evidence="5" id="KW-0963">Cytoplasm</keyword>
<name>A0ABU4HXC9_9ACTN</name>
<evidence type="ECO:0000259" key="7">
    <source>
        <dbReference type="Pfam" id="PF14698"/>
    </source>
</evidence>
<sequence length="452" mass="49644">MSRFSEPQHPVFQQLNASIGFDWRLGPYDVDLSRAHAKMLAAQAIIGADDRDALLRALDTVEQELHDGSFPFEPDDEDIHMAIERRITQLAGRVGGKLHTARSRNDQVATDVALFTRAHAQAAQTAIKGLMGALVSAAEAHLDWKMPGYTHLQRAQPVYLSHHLLAYVWMLSRDLEKFAAVERATARLPLGAGALAGVNFDTDRQLVARELGFAGVAENSIDAVSNRDFVLDYLAAASTCATHLSRLGAEIVLWSSSEFAFAEVSDAWASGSSIMPQKKNPDAAELLRAKAPRIAGHFVALQGTMHALPLTYNKDMQEDKEHLFDAVDTLEVCLAAATGMIGGIVFDRERMAEAASDEFPAATDVADLLVRRGMPFRECHGVVAGLVKKAVDSGRTLTQLTPEEIREQSELLDDEYYEVLRGDRWLESKDSEGGTSQRRVREQLDKARALLA</sequence>
<dbReference type="PRINTS" id="PR00149">
    <property type="entry name" value="FUMRATELYASE"/>
</dbReference>
<keyword evidence="4 5" id="KW-0456">Lyase</keyword>
<dbReference type="EC" id="4.3.2.1" evidence="2 5"/>
<dbReference type="NCBIfam" id="TIGR00838">
    <property type="entry name" value="argH"/>
    <property type="match status" value="1"/>
</dbReference>